<dbReference type="AlphaFoldDB" id="A0A1H8DDG2"/>
<dbReference type="NCBIfam" id="TIGR03725">
    <property type="entry name" value="T6A_YeaZ"/>
    <property type="match status" value="1"/>
</dbReference>
<evidence type="ECO:0000259" key="1">
    <source>
        <dbReference type="Pfam" id="PF00814"/>
    </source>
</evidence>
<gene>
    <name evidence="2" type="ORF">SAMN04488003_108110</name>
</gene>
<dbReference type="InterPro" id="IPR022496">
    <property type="entry name" value="T6A_TsaB"/>
</dbReference>
<dbReference type="GO" id="GO:0002949">
    <property type="term" value="P:tRNA threonylcarbamoyladenosine modification"/>
    <property type="evidence" value="ECO:0007669"/>
    <property type="project" value="InterPro"/>
</dbReference>
<protein>
    <submittedName>
        <fullName evidence="2">tRNA threonylcarbamoyl adenosine modification protein YeaZ</fullName>
    </submittedName>
</protein>
<dbReference type="PANTHER" id="PTHR11735:SF11">
    <property type="entry name" value="TRNA THREONYLCARBAMOYLADENOSINE BIOSYNTHESIS PROTEIN TSAB"/>
    <property type="match status" value="1"/>
</dbReference>
<dbReference type="Pfam" id="PF00814">
    <property type="entry name" value="TsaD"/>
    <property type="match status" value="1"/>
</dbReference>
<dbReference type="Gene3D" id="3.30.420.40">
    <property type="match status" value="2"/>
</dbReference>
<dbReference type="SUPFAM" id="SSF53067">
    <property type="entry name" value="Actin-like ATPase domain"/>
    <property type="match status" value="1"/>
</dbReference>
<feature type="domain" description="Gcp-like" evidence="1">
    <location>
        <begin position="35"/>
        <end position="124"/>
    </location>
</feature>
<sequence>MSDDHVVLAFDTSAAHCAAALLIGDRIVTRTDDMARGQAEHLMPMLERLLAEQGLVWADIDTIGVGTGPGNFTGIRMSVAAARGLALGLSRPAIGVGVLEAQGFGTQGPVLSTLRAPRDMVYAQRLTDGFPDAPPVFTDLTGALALAGRDDVAVLGDMAETLHLAHGLTVGTPVVSVIEGIALLAADPIYALDHPERPAPLYLRPADAAPARDAPPTITP</sequence>
<keyword evidence="3" id="KW-1185">Reference proteome</keyword>
<dbReference type="OrthoDB" id="9809995at2"/>
<dbReference type="RefSeq" id="WP_089901522.1">
    <property type="nucleotide sequence ID" value="NZ_FOCI01000008.1"/>
</dbReference>
<dbReference type="InterPro" id="IPR043129">
    <property type="entry name" value="ATPase_NBD"/>
</dbReference>
<dbReference type="EMBL" id="FOCI01000008">
    <property type="protein sequence ID" value="SEN05303.1"/>
    <property type="molecule type" value="Genomic_DNA"/>
</dbReference>
<organism evidence="2 3">
    <name type="scientific">Loktanella fryxellensis</name>
    <dbReference type="NCBI Taxonomy" id="245187"/>
    <lineage>
        <taxon>Bacteria</taxon>
        <taxon>Pseudomonadati</taxon>
        <taxon>Pseudomonadota</taxon>
        <taxon>Alphaproteobacteria</taxon>
        <taxon>Rhodobacterales</taxon>
        <taxon>Roseobacteraceae</taxon>
        <taxon>Loktanella</taxon>
    </lineage>
</organism>
<dbReference type="PANTHER" id="PTHR11735">
    <property type="entry name" value="TRNA N6-ADENOSINE THREONYLCARBAMOYLTRANSFERASE"/>
    <property type="match status" value="1"/>
</dbReference>
<dbReference type="Proteomes" id="UP000199585">
    <property type="component" value="Unassembled WGS sequence"/>
</dbReference>
<dbReference type="STRING" id="245187.SAMN04488003_108110"/>
<accession>A0A1H8DDG2</accession>
<evidence type="ECO:0000313" key="3">
    <source>
        <dbReference type="Proteomes" id="UP000199585"/>
    </source>
</evidence>
<reference evidence="2 3" key="1">
    <citation type="submission" date="2016-10" db="EMBL/GenBank/DDBJ databases">
        <authorList>
            <person name="de Groot N.N."/>
        </authorList>
    </citation>
    <scope>NUCLEOTIDE SEQUENCE [LARGE SCALE GENOMIC DNA]</scope>
    <source>
        <strain evidence="2 3">DSM 16213</strain>
    </source>
</reference>
<proteinExistence type="predicted"/>
<dbReference type="GO" id="GO:0005829">
    <property type="term" value="C:cytosol"/>
    <property type="evidence" value="ECO:0007669"/>
    <property type="project" value="TreeGrafter"/>
</dbReference>
<dbReference type="InterPro" id="IPR000905">
    <property type="entry name" value="Gcp-like_dom"/>
</dbReference>
<evidence type="ECO:0000313" key="2">
    <source>
        <dbReference type="EMBL" id="SEN05303.1"/>
    </source>
</evidence>
<name>A0A1H8DDG2_9RHOB</name>